<organism evidence="1 2">
    <name type="scientific">Funneliformis mosseae</name>
    <name type="common">Endomycorrhizal fungus</name>
    <name type="synonym">Glomus mosseae</name>
    <dbReference type="NCBI Taxonomy" id="27381"/>
    <lineage>
        <taxon>Eukaryota</taxon>
        <taxon>Fungi</taxon>
        <taxon>Fungi incertae sedis</taxon>
        <taxon>Mucoromycota</taxon>
        <taxon>Glomeromycotina</taxon>
        <taxon>Glomeromycetes</taxon>
        <taxon>Glomerales</taxon>
        <taxon>Glomeraceae</taxon>
        <taxon>Funneliformis</taxon>
    </lineage>
</organism>
<protein>
    <submittedName>
        <fullName evidence="1">11944_t:CDS:1</fullName>
    </submittedName>
</protein>
<feature type="non-terminal residue" evidence="1">
    <location>
        <position position="45"/>
    </location>
</feature>
<proteinExistence type="predicted"/>
<evidence type="ECO:0000313" key="1">
    <source>
        <dbReference type="EMBL" id="CAG8718978.1"/>
    </source>
</evidence>
<feature type="non-terminal residue" evidence="1">
    <location>
        <position position="1"/>
    </location>
</feature>
<gene>
    <name evidence="1" type="ORF">FMOSSE_LOCUS14850</name>
</gene>
<name>A0A9N9I4E1_FUNMO</name>
<accession>A0A9N9I4E1</accession>
<evidence type="ECO:0000313" key="2">
    <source>
        <dbReference type="Proteomes" id="UP000789375"/>
    </source>
</evidence>
<dbReference type="AlphaFoldDB" id="A0A9N9I4E1"/>
<reference evidence="1" key="1">
    <citation type="submission" date="2021-06" db="EMBL/GenBank/DDBJ databases">
        <authorList>
            <person name="Kallberg Y."/>
            <person name="Tangrot J."/>
            <person name="Rosling A."/>
        </authorList>
    </citation>
    <scope>NUCLEOTIDE SEQUENCE</scope>
    <source>
        <strain evidence="1">87-6 pot B 2015</strain>
    </source>
</reference>
<comment type="caution">
    <text evidence="1">The sequence shown here is derived from an EMBL/GenBank/DDBJ whole genome shotgun (WGS) entry which is preliminary data.</text>
</comment>
<keyword evidence="2" id="KW-1185">Reference proteome</keyword>
<dbReference type="Proteomes" id="UP000789375">
    <property type="component" value="Unassembled WGS sequence"/>
</dbReference>
<sequence>RDIRVRIRKFKKKGLLGKQAADHTANNYVTFLISCIELELVHNIK</sequence>
<dbReference type="EMBL" id="CAJVPP010012827">
    <property type="protein sequence ID" value="CAG8718978.1"/>
    <property type="molecule type" value="Genomic_DNA"/>
</dbReference>